<dbReference type="GO" id="GO:0003677">
    <property type="term" value="F:DNA binding"/>
    <property type="evidence" value="ECO:0007669"/>
    <property type="project" value="UniProtKB-KW"/>
</dbReference>
<sequence>MSSSHPEAASAPRSPQRGDDSSRVIDHLIAIVQKEMQTNKQGAARRAGSLPPTPSSTRPTSQRSSQITLVMRRRKEEVSIEERLRLVEQFNQRKQSGEKITADDFAREKRLPPYLFANWLRGAKRQEEKQREGGMPFIDPTKKRHTPPKYQQIENEMRQWMATHDNPTSVPTEDIRAMAMEIASRLDIIGFKGTKSWVKAFRKRCQQNPPGPSASPASSLADTTNDMQGPLPSSEPPVAAASTDGNTESPPVPPRKGDSVSDQQSQVVDESAALREADGFIGRNNDLSRQTTIWPPDDDAAAASDRPLDQQSQPSEHDTMGKAPSESRLTNERPPNKIRRSDTRSCREGLPSELWSGNSVKSAVTPTADGRLSDIPEENDGGDMLSVSDDASTHVTAVSTHSATSGDDRSPDPQVIVGSSMSPAECKGLYSLFVPSIFDQCSFTLLYRASANGEDYVDVLRCVGNASPLVIVIRNGHHCFGIYIKDGIKLHRDPSQANLYTCDVWRFSFANHLGRIRIIKQGREFVFAAGREPQRAVKEGVDGAAKLMVGWRDGLCLGWSEHDRCASIRSCRQIIQARRSDSILADELEIIGVDGISFPPPQTIEGSKLCALESAALTCCLRVPESGSRKLLYRASRDGGRFGDLLRCVGGASGLAIVIRKDRFVFGAYINDGVRLPDGPTQSSRFGCYVQHFSLSGHFDNPTTIYEGCQSVRLAGRDAALILKIGLAGGLFVGCGVHDNALDADVRSCRHFVDGCDAPVGYKGVKDTQPGWLFFWWQRRV</sequence>
<feature type="region of interest" description="Disordered" evidence="2">
    <location>
        <begin position="205"/>
        <end position="418"/>
    </location>
</feature>
<feature type="compositionally biased region" description="Basic and acidic residues" evidence="2">
    <location>
        <begin position="16"/>
        <end position="26"/>
    </location>
</feature>
<dbReference type="STRING" id="1169540.A0A0G4ELT8"/>
<feature type="compositionally biased region" description="Low complexity" evidence="2">
    <location>
        <begin position="55"/>
        <end position="66"/>
    </location>
</feature>
<evidence type="ECO:0000256" key="1">
    <source>
        <dbReference type="ARBA" id="ARBA00023125"/>
    </source>
</evidence>
<feature type="compositionally biased region" description="Basic and acidic residues" evidence="2">
    <location>
        <begin position="329"/>
        <end position="347"/>
    </location>
</feature>
<reference evidence="4 5" key="1">
    <citation type="submission" date="2014-11" db="EMBL/GenBank/DDBJ databases">
        <authorList>
            <person name="Zhu J."/>
            <person name="Qi W."/>
            <person name="Song R."/>
        </authorList>
    </citation>
    <scope>NUCLEOTIDE SEQUENCE [LARGE SCALE GENOMIC DNA]</scope>
</reference>
<evidence type="ECO:0000313" key="4">
    <source>
        <dbReference type="EMBL" id="CEL97984.1"/>
    </source>
</evidence>
<keyword evidence="1" id="KW-0238">DNA-binding</keyword>
<proteinExistence type="predicted"/>
<feature type="compositionally biased region" description="Low complexity" evidence="2">
    <location>
        <begin position="260"/>
        <end position="269"/>
    </location>
</feature>
<gene>
    <name evidence="4" type="ORF">Vbra_12431</name>
</gene>
<dbReference type="PROSITE" id="PS51253">
    <property type="entry name" value="HTH_CENPB"/>
    <property type="match status" value="1"/>
</dbReference>
<evidence type="ECO:0000313" key="5">
    <source>
        <dbReference type="Proteomes" id="UP000041254"/>
    </source>
</evidence>
<dbReference type="Proteomes" id="UP000041254">
    <property type="component" value="Unassembled WGS sequence"/>
</dbReference>
<dbReference type="InterPro" id="IPR006600">
    <property type="entry name" value="HTH_CenpB_DNA-bd_dom"/>
</dbReference>
<protein>
    <recommendedName>
        <fullName evidence="3">HTH CENPB-type domain-containing protein</fullName>
    </recommendedName>
</protein>
<dbReference type="InterPro" id="IPR006571">
    <property type="entry name" value="TLDc_dom"/>
</dbReference>
<keyword evidence="5" id="KW-1185">Reference proteome</keyword>
<feature type="region of interest" description="Disordered" evidence="2">
    <location>
        <begin position="1"/>
        <end position="69"/>
    </location>
</feature>
<dbReference type="EMBL" id="CDMY01000260">
    <property type="protein sequence ID" value="CEL97984.1"/>
    <property type="molecule type" value="Genomic_DNA"/>
</dbReference>
<evidence type="ECO:0000256" key="2">
    <source>
        <dbReference type="SAM" id="MobiDB-lite"/>
    </source>
</evidence>
<name>A0A0G4ELT8_VITBC</name>
<dbReference type="Pfam" id="PF07534">
    <property type="entry name" value="TLD"/>
    <property type="match status" value="1"/>
</dbReference>
<dbReference type="AlphaFoldDB" id="A0A0G4ELT8"/>
<accession>A0A0G4ELT8</accession>
<organism evidence="4 5">
    <name type="scientific">Vitrella brassicaformis (strain CCMP3155)</name>
    <dbReference type="NCBI Taxonomy" id="1169540"/>
    <lineage>
        <taxon>Eukaryota</taxon>
        <taxon>Sar</taxon>
        <taxon>Alveolata</taxon>
        <taxon>Colpodellida</taxon>
        <taxon>Vitrellaceae</taxon>
        <taxon>Vitrella</taxon>
    </lineage>
</organism>
<feature type="domain" description="HTH CENPB-type" evidence="3">
    <location>
        <begin position="141"/>
        <end position="211"/>
    </location>
</feature>
<feature type="compositionally biased region" description="Polar residues" evidence="2">
    <location>
        <begin position="355"/>
        <end position="365"/>
    </location>
</feature>
<dbReference type="Pfam" id="PF03221">
    <property type="entry name" value="HTH_Tnp_Tc5"/>
    <property type="match status" value="1"/>
</dbReference>
<evidence type="ECO:0000259" key="3">
    <source>
        <dbReference type="PROSITE" id="PS51253"/>
    </source>
</evidence>
<dbReference type="Gene3D" id="1.10.10.60">
    <property type="entry name" value="Homeodomain-like"/>
    <property type="match status" value="1"/>
</dbReference>
<dbReference type="InParanoid" id="A0A0G4ELT8"/>
<dbReference type="PhylomeDB" id="A0A0G4ELT8"/>
<feature type="region of interest" description="Disordered" evidence="2">
    <location>
        <begin position="126"/>
        <end position="147"/>
    </location>
</feature>
<dbReference type="VEuPathDB" id="CryptoDB:Vbra_12431"/>
<feature type="compositionally biased region" description="Polar residues" evidence="2">
    <location>
        <begin position="389"/>
        <end position="405"/>
    </location>
</feature>